<dbReference type="InterPro" id="IPR016186">
    <property type="entry name" value="C-type_lectin-like/link_sf"/>
</dbReference>
<sequence>MFSDNGTAVWIGLNDLATNRNFKWVDGTTVTYTNWAPTEPNNFFGAPEDCVMMYTSGCAKSGWTCKEGMWNDATCDTTSVIAGFICKARKQLMSATPKPENVGCTLLPLFVLFGCFHPSYMYMLYNFINTTLAHLVQEQSILFSSLRLATAITAIFLYLVSRILGWMPKPIALKDLTVIWPRAIFNFWILSPFRYTQAFMSSFMEHKNDVFWIGLSDINVTGTYYWINGWAVSFTFWSASHTGNEQHSCVSMSNKHPRGLWENKNCSERHHYWCQYPRGNHTVPQTSVPTTTVKVSCPSDWVSYGSNCYKVFNPAIPSNRKTWMEARDYCRSIGSNLASIHSQAEDHFFSRTLLL</sequence>
<dbReference type="CDD" id="cd00037">
    <property type="entry name" value="CLECT"/>
    <property type="match status" value="1"/>
</dbReference>
<dbReference type="PANTHER" id="PTHR22803">
    <property type="entry name" value="MANNOSE, PHOSPHOLIPASE, LECTIN RECEPTOR RELATED"/>
    <property type="match status" value="1"/>
</dbReference>
<feature type="transmembrane region" description="Helical" evidence="1">
    <location>
        <begin position="141"/>
        <end position="160"/>
    </location>
</feature>
<dbReference type="PROSITE" id="PS50041">
    <property type="entry name" value="C_TYPE_LECTIN_2"/>
    <property type="match status" value="2"/>
</dbReference>
<evidence type="ECO:0000313" key="4">
    <source>
        <dbReference type="Proteomes" id="UP001217089"/>
    </source>
</evidence>
<dbReference type="InterPro" id="IPR001304">
    <property type="entry name" value="C-type_lectin-like"/>
</dbReference>
<dbReference type="InterPro" id="IPR050111">
    <property type="entry name" value="C-type_lectin/snaclec_domain"/>
</dbReference>
<feature type="domain" description="C-type lectin" evidence="2">
    <location>
        <begin position="189"/>
        <end position="275"/>
    </location>
</feature>
<feature type="domain" description="C-type lectin" evidence="2">
    <location>
        <begin position="1"/>
        <end position="76"/>
    </location>
</feature>
<dbReference type="Gene3D" id="3.10.100.10">
    <property type="entry name" value="Mannose-Binding Protein A, subunit A"/>
    <property type="match status" value="3"/>
</dbReference>
<protein>
    <recommendedName>
        <fullName evidence="2">C-type lectin domain-containing protein</fullName>
    </recommendedName>
</protein>
<evidence type="ECO:0000256" key="1">
    <source>
        <dbReference type="SAM" id="Phobius"/>
    </source>
</evidence>
<reference evidence="3 4" key="1">
    <citation type="submission" date="2022-12" db="EMBL/GenBank/DDBJ databases">
        <title>Chromosome-level genome of Tegillarca granosa.</title>
        <authorList>
            <person name="Kim J."/>
        </authorList>
    </citation>
    <scope>NUCLEOTIDE SEQUENCE [LARGE SCALE GENOMIC DNA]</scope>
    <source>
        <strain evidence="3">Teg-2019</strain>
        <tissue evidence="3">Adductor muscle</tissue>
    </source>
</reference>
<accession>A0ABQ9ESX9</accession>
<organism evidence="3 4">
    <name type="scientific">Tegillarca granosa</name>
    <name type="common">Malaysian cockle</name>
    <name type="synonym">Anadara granosa</name>
    <dbReference type="NCBI Taxonomy" id="220873"/>
    <lineage>
        <taxon>Eukaryota</taxon>
        <taxon>Metazoa</taxon>
        <taxon>Spiralia</taxon>
        <taxon>Lophotrochozoa</taxon>
        <taxon>Mollusca</taxon>
        <taxon>Bivalvia</taxon>
        <taxon>Autobranchia</taxon>
        <taxon>Pteriomorphia</taxon>
        <taxon>Arcoida</taxon>
        <taxon>Arcoidea</taxon>
        <taxon>Arcidae</taxon>
        <taxon>Tegillarca</taxon>
    </lineage>
</organism>
<dbReference type="SUPFAM" id="SSF56436">
    <property type="entry name" value="C-type lectin-like"/>
    <property type="match status" value="3"/>
</dbReference>
<keyword evidence="1" id="KW-0812">Transmembrane</keyword>
<dbReference type="EMBL" id="JARBDR010000793">
    <property type="protein sequence ID" value="KAJ8307067.1"/>
    <property type="molecule type" value="Genomic_DNA"/>
</dbReference>
<feature type="transmembrane region" description="Helical" evidence="1">
    <location>
        <begin position="172"/>
        <end position="190"/>
    </location>
</feature>
<feature type="transmembrane region" description="Helical" evidence="1">
    <location>
        <begin position="102"/>
        <end position="121"/>
    </location>
</feature>
<keyword evidence="1" id="KW-1133">Transmembrane helix</keyword>
<dbReference type="Pfam" id="PF00059">
    <property type="entry name" value="Lectin_C"/>
    <property type="match status" value="2"/>
</dbReference>
<evidence type="ECO:0000313" key="3">
    <source>
        <dbReference type="EMBL" id="KAJ8307067.1"/>
    </source>
</evidence>
<dbReference type="InterPro" id="IPR016187">
    <property type="entry name" value="CTDL_fold"/>
</dbReference>
<gene>
    <name evidence="3" type="ORF">KUTeg_015151</name>
</gene>
<keyword evidence="4" id="KW-1185">Reference proteome</keyword>
<evidence type="ECO:0000259" key="2">
    <source>
        <dbReference type="PROSITE" id="PS50041"/>
    </source>
</evidence>
<keyword evidence="1" id="KW-0472">Membrane</keyword>
<comment type="caution">
    <text evidence="3">The sequence shown here is derived from an EMBL/GenBank/DDBJ whole genome shotgun (WGS) entry which is preliminary data.</text>
</comment>
<dbReference type="Proteomes" id="UP001217089">
    <property type="component" value="Unassembled WGS sequence"/>
</dbReference>
<proteinExistence type="predicted"/>
<name>A0ABQ9ESX9_TEGGR</name>
<feature type="transmembrane region" description="Helical" evidence="1">
    <location>
        <begin position="210"/>
        <end position="227"/>
    </location>
</feature>